<organism evidence="1 2">
    <name type="scientific">Clostridium tetani (strain Massachusetts / E88)</name>
    <dbReference type="NCBI Taxonomy" id="212717"/>
    <lineage>
        <taxon>Bacteria</taxon>
        <taxon>Bacillati</taxon>
        <taxon>Bacillota</taxon>
        <taxon>Clostridia</taxon>
        <taxon>Eubacteriales</taxon>
        <taxon>Clostridiaceae</taxon>
        <taxon>Clostridium</taxon>
    </lineage>
</organism>
<evidence type="ECO:0000313" key="2">
    <source>
        <dbReference type="Proteomes" id="UP000001412"/>
    </source>
</evidence>
<dbReference type="EMBL" id="AE015927">
    <property type="protein sequence ID" value="AAO36442.1"/>
    <property type="molecule type" value="Genomic_DNA"/>
</dbReference>
<sequence>MWVLFLLRKSLMKGATHMTSDEKEKIRELRLKGMGYKKIANFLNLTRDSVRGFCKCNGLEGNSCVVALNFEEKMKRNLLCAYCNKPLKQNGKGRTRRFCSDECRRKWWNENQDKRNRKETAFYKYTCAYCGKEFSAYGNKNRKYCSHNCYIRDRFWRDEENGI</sequence>
<dbReference type="HOGENOM" id="CLU_129757_0_0_9"/>
<dbReference type="KEGG" id="ctc:CTC_01932"/>
<evidence type="ECO:0000313" key="1">
    <source>
        <dbReference type="EMBL" id="AAO36442.1"/>
    </source>
</evidence>
<name>Q893A0_CLOTE</name>
<dbReference type="AlphaFoldDB" id="Q893A0"/>
<gene>
    <name evidence="1" type="ordered locus">CTC_01932</name>
</gene>
<evidence type="ECO:0008006" key="3">
    <source>
        <dbReference type="Google" id="ProtNLM"/>
    </source>
</evidence>
<reference evidence="1 2" key="1">
    <citation type="journal article" date="2003" name="Proc. Natl. Acad. Sci. U.S.A.">
        <title>The genome sequence of Clostridium tetani, the causative agent of tetanus disease.</title>
        <authorList>
            <person name="Brueggemann H."/>
            <person name="Baumer S."/>
            <person name="Fricke W.F."/>
            <person name="Wiezer A."/>
            <person name="Liesegang H."/>
            <person name="Decker I."/>
            <person name="Herzberg C."/>
            <person name="Martinez-Arias R."/>
            <person name="Merkl R."/>
            <person name="Henne A."/>
            <person name="Gottschalk G."/>
        </authorList>
    </citation>
    <scope>NUCLEOTIDE SEQUENCE [LARGE SCALE GENOMIC DNA]</scope>
    <source>
        <strain evidence="2">Massachusetts / E88</strain>
    </source>
</reference>
<dbReference type="STRING" id="212717.CTC_01932"/>
<keyword evidence="2" id="KW-1185">Reference proteome</keyword>
<accession>Q893A0</accession>
<dbReference type="Proteomes" id="UP000001412">
    <property type="component" value="Chromosome"/>
</dbReference>
<protein>
    <recommendedName>
        <fullName evidence="3">RNA polymerase subunit sigma-70</fullName>
    </recommendedName>
</protein>
<proteinExistence type="predicted"/>